<accession>A0ABP9AEF5</accession>
<comment type="caution">
    <text evidence="1">The sequence shown here is derived from an EMBL/GenBank/DDBJ whole genome shotgun (WGS) entry which is preliminary data.</text>
</comment>
<sequence>MGARRRRDRYDELIAAGRFEEATAWRHRQIDAQVYRHRRGLLESLMIGQRRSRSAPGAGEMAAMRDLQRELQRDLEKHPEFANEELLRQLAPTRWETFVDWLRGRSAERLEE</sequence>
<protein>
    <submittedName>
        <fullName evidence="1">Uncharacterized protein</fullName>
    </submittedName>
</protein>
<name>A0ABP9AEF5_9PSEU</name>
<organism evidence="1 2">
    <name type="scientific">Actinomycetospora chlora</name>
    <dbReference type="NCBI Taxonomy" id="663608"/>
    <lineage>
        <taxon>Bacteria</taxon>
        <taxon>Bacillati</taxon>
        <taxon>Actinomycetota</taxon>
        <taxon>Actinomycetes</taxon>
        <taxon>Pseudonocardiales</taxon>
        <taxon>Pseudonocardiaceae</taxon>
        <taxon>Actinomycetospora</taxon>
    </lineage>
</organism>
<evidence type="ECO:0000313" key="1">
    <source>
        <dbReference type="EMBL" id="GAA4779942.1"/>
    </source>
</evidence>
<dbReference type="Proteomes" id="UP001500928">
    <property type="component" value="Unassembled WGS sequence"/>
</dbReference>
<keyword evidence="2" id="KW-1185">Reference proteome</keyword>
<proteinExistence type="predicted"/>
<reference evidence="2" key="1">
    <citation type="journal article" date="2019" name="Int. J. Syst. Evol. Microbiol.">
        <title>The Global Catalogue of Microorganisms (GCM) 10K type strain sequencing project: providing services to taxonomists for standard genome sequencing and annotation.</title>
        <authorList>
            <consortium name="The Broad Institute Genomics Platform"/>
            <consortium name="The Broad Institute Genome Sequencing Center for Infectious Disease"/>
            <person name="Wu L."/>
            <person name="Ma J."/>
        </authorList>
    </citation>
    <scope>NUCLEOTIDE SEQUENCE [LARGE SCALE GENOMIC DNA]</scope>
    <source>
        <strain evidence="2">JCM 17979</strain>
    </source>
</reference>
<gene>
    <name evidence="1" type="ORF">GCM10023200_11520</name>
</gene>
<evidence type="ECO:0000313" key="2">
    <source>
        <dbReference type="Proteomes" id="UP001500928"/>
    </source>
</evidence>
<dbReference type="EMBL" id="BAABHO010000006">
    <property type="protein sequence ID" value="GAA4779942.1"/>
    <property type="molecule type" value="Genomic_DNA"/>
</dbReference>